<evidence type="ECO:0000313" key="2">
    <source>
        <dbReference type="Proteomes" id="UP000282386"/>
    </source>
</evidence>
<sequence>MICLSCHQKMVVSKRLSSSTMEEESFNGTATAGHTAGGLGLSKTSLLGQVLNARHVLRRGIRPAWSLIAEAAPGGFVRGHCLQEQVPRVWCLMW</sequence>
<proteinExistence type="predicted"/>
<gene>
    <name evidence="1" type="ORF">NCTC10207_02077</name>
</gene>
<dbReference type="Proteomes" id="UP000282386">
    <property type="component" value="Chromosome"/>
</dbReference>
<reference evidence="1 2" key="1">
    <citation type="submission" date="2018-12" db="EMBL/GenBank/DDBJ databases">
        <authorList>
            <consortium name="Pathogen Informatics"/>
        </authorList>
    </citation>
    <scope>NUCLEOTIDE SEQUENCE [LARGE SCALE GENOMIC DNA]</scope>
    <source>
        <strain evidence="1 2">NCTC10207</strain>
    </source>
</reference>
<dbReference type="EMBL" id="LR134479">
    <property type="protein sequence ID" value="VEI24434.1"/>
    <property type="molecule type" value="Genomic_DNA"/>
</dbReference>
<accession>A0A7Z9D6J1</accession>
<organism evidence="1 2">
    <name type="scientific">Rothia aeria</name>
    <dbReference type="NCBI Taxonomy" id="172042"/>
    <lineage>
        <taxon>Bacteria</taxon>
        <taxon>Bacillati</taxon>
        <taxon>Actinomycetota</taxon>
        <taxon>Actinomycetes</taxon>
        <taxon>Micrococcales</taxon>
        <taxon>Micrococcaceae</taxon>
        <taxon>Rothia</taxon>
    </lineage>
</organism>
<evidence type="ECO:0000313" key="1">
    <source>
        <dbReference type="EMBL" id="VEI24434.1"/>
    </source>
</evidence>
<dbReference type="AlphaFoldDB" id="A0A7Z9D6J1"/>
<name>A0A7Z9D6J1_9MICC</name>
<protein>
    <submittedName>
        <fullName evidence="1">Uncharacterized protein</fullName>
    </submittedName>
</protein>